<dbReference type="GO" id="GO:0005737">
    <property type="term" value="C:cytoplasm"/>
    <property type="evidence" value="ECO:0007669"/>
    <property type="project" value="TreeGrafter"/>
</dbReference>
<evidence type="ECO:0000313" key="18">
    <source>
        <dbReference type="EMBL" id="PEN06697.1"/>
    </source>
</evidence>
<dbReference type="EC" id="2.7.7.101" evidence="12"/>
<dbReference type="InterPro" id="IPR002694">
    <property type="entry name" value="Znf_CHC2"/>
</dbReference>
<comment type="caution">
    <text evidence="18">The sequence shown here is derived from an EMBL/GenBank/DDBJ whole genome shotgun (WGS) entry which is preliminary data.</text>
</comment>
<evidence type="ECO:0000256" key="16">
    <source>
        <dbReference type="SAM" id="MobiDB-lite"/>
    </source>
</evidence>
<comment type="function">
    <text evidence="12 13">RNA polymerase that catalyzes the synthesis of short RNA molecules used as primers for DNA polymerase during DNA replication.</text>
</comment>
<dbReference type="GO" id="GO:0006269">
    <property type="term" value="P:DNA replication, synthesis of primer"/>
    <property type="evidence" value="ECO:0007669"/>
    <property type="project" value="UniProtKB-UniRule"/>
</dbReference>
<dbReference type="InterPro" id="IPR037068">
    <property type="entry name" value="DNA_primase_core_N_sf"/>
</dbReference>
<dbReference type="SMART" id="SM00400">
    <property type="entry name" value="ZnF_CHCC"/>
    <property type="match status" value="1"/>
</dbReference>
<dbReference type="GO" id="GO:0008270">
    <property type="term" value="F:zinc ion binding"/>
    <property type="evidence" value="ECO:0007669"/>
    <property type="project" value="UniProtKB-UniRule"/>
</dbReference>
<protein>
    <recommendedName>
        <fullName evidence="12 13">DNA primase</fullName>
        <ecNumber evidence="12">2.7.7.101</ecNumber>
    </recommendedName>
</protein>
<keyword evidence="8 12" id="KW-0862">Zinc</keyword>
<evidence type="ECO:0000259" key="17">
    <source>
        <dbReference type="PROSITE" id="PS50880"/>
    </source>
</evidence>
<dbReference type="GO" id="GO:0003899">
    <property type="term" value="F:DNA-directed RNA polymerase activity"/>
    <property type="evidence" value="ECO:0007669"/>
    <property type="project" value="UniProtKB-UniRule"/>
</dbReference>
<dbReference type="NCBIfam" id="TIGR01391">
    <property type="entry name" value="dnaG"/>
    <property type="match status" value="1"/>
</dbReference>
<dbReference type="Gene3D" id="3.40.1360.10">
    <property type="match status" value="1"/>
</dbReference>
<dbReference type="CDD" id="cd03364">
    <property type="entry name" value="TOPRIM_DnaG_primases"/>
    <property type="match status" value="1"/>
</dbReference>
<comment type="catalytic activity">
    <reaction evidence="12">
        <text>ssDNA + n NTP = ssDNA/pppN(pN)n-1 hybrid + (n-1) diphosphate.</text>
        <dbReference type="EC" id="2.7.7.101"/>
    </reaction>
</comment>
<feature type="coiled-coil region" evidence="15">
    <location>
        <begin position="596"/>
        <end position="641"/>
    </location>
</feature>
<dbReference type="InterPro" id="IPR036977">
    <property type="entry name" value="DNA_primase_Znf_CHC2"/>
</dbReference>
<evidence type="ECO:0000256" key="13">
    <source>
        <dbReference type="PIRNR" id="PIRNR002811"/>
    </source>
</evidence>
<keyword evidence="2 12" id="KW-0639">Primosome</keyword>
<dbReference type="SMART" id="SM00493">
    <property type="entry name" value="TOPRIM"/>
    <property type="match status" value="1"/>
</dbReference>
<dbReference type="GO" id="GO:0000428">
    <property type="term" value="C:DNA-directed RNA polymerase complex"/>
    <property type="evidence" value="ECO:0007669"/>
    <property type="project" value="UniProtKB-KW"/>
</dbReference>
<dbReference type="GO" id="GO:0003677">
    <property type="term" value="F:DNA binding"/>
    <property type="evidence" value="ECO:0007669"/>
    <property type="project" value="UniProtKB-KW"/>
</dbReference>
<dbReference type="PANTHER" id="PTHR30313">
    <property type="entry name" value="DNA PRIMASE"/>
    <property type="match status" value="1"/>
</dbReference>
<comment type="domain">
    <text evidence="12">Contains an N-terminal zinc-binding domain, a central core domain that contains the primase activity, and a C-terminal DnaB-binding domain.</text>
</comment>
<keyword evidence="10 12" id="KW-0238">DNA-binding</keyword>
<keyword evidence="5 12" id="KW-0235">DNA replication</keyword>
<evidence type="ECO:0000256" key="3">
    <source>
        <dbReference type="ARBA" id="ARBA00022679"/>
    </source>
</evidence>
<evidence type="ECO:0000256" key="14">
    <source>
        <dbReference type="PIRSR" id="PIRSR002811-1"/>
    </source>
</evidence>
<dbReference type="OrthoDB" id="9803773at2"/>
<dbReference type="InterPro" id="IPR013264">
    <property type="entry name" value="DNAG_N"/>
</dbReference>
<dbReference type="Proteomes" id="UP000221024">
    <property type="component" value="Unassembled WGS sequence"/>
</dbReference>
<keyword evidence="11 12" id="KW-0804">Transcription</keyword>
<organism evidence="18 19">
    <name type="scientific">Longimonas halophila</name>
    <dbReference type="NCBI Taxonomy" id="1469170"/>
    <lineage>
        <taxon>Bacteria</taxon>
        <taxon>Pseudomonadati</taxon>
        <taxon>Rhodothermota</taxon>
        <taxon>Rhodothermia</taxon>
        <taxon>Rhodothermales</taxon>
        <taxon>Salisaetaceae</taxon>
        <taxon>Longimonas</taxon>
    </lineage>
</organism>
<evidence type="ECO:0000256" key="9">
    <source>
        <dbReference type="ARBA" id="ARBA00022842"/>
    </source>
</evidence>
<dbReference type="InterPro" id="IPR006171">
    <property type="entry name" value="TOPRIM_dom"/>
</dbReference>
<dbReference type="HAMAP" id="MF_00974">
    <property type="entry name" value="DNA_primase_DnaG"/>
    <property type="match status" value="1"/>
</dbReference>
<dbReference type="SUPFAM" id="SSF57783">
    <property type="entry name" value="Zinc beta-ribbon"/>
    <property type="match status" value="1"/>
</dbReference>
<dbReference type="Gene3D" id="3.90.980.10">
    <property type="entry name" value="DNA primase, catalytic core, N-terminal domain"/>
    <property type="match status" value="1"/>
</dbReference>
<dbReference type="InterPro" id="IPR030846">
    <property type="entry name" value="DnaG_bac"/>
</dbReference>
<evidence type="ECO:0000256" key="10">
    <source>
        <dbReference type="ARBA" id="ARBA00023125"/>
    </source>
</evidence>
<dbReference type="EMBL" id="PDEP01000007">
    <property type="protein sequence ID" value="PEN06697.1"/>
    <property type="molecule type" value="Genomic_DNA"/>
</dbReference>
<evidence type="ECO:0000256" key="8">
    <source>
        <dbReference type="ARBA" id="ARBA00022833"/>
    </source>
</evidence>
<evidence type="ECO:0000256" key="4">
    <source>
        <dbReference type="ARBA" id="ARBA00022695"/>
    </source>
</evidence>
<evidence type="ECO:0000256" key="5">
    <source>
        <dbReference type="ARBA" id="ARBA00022705"/>
    </source>
</evidence>
<dbReference type="Gene3D" id="3.90.580.10">
    <property type="entry name" value="Zinc finger, CHC2-type domain"/>
    <property type="match status" value="1"/>
</dbReference>
<dbReference type="FunFam" id="3.90.580.10:FF:000001">
    <property type="entry name" value="DNA primase"/>
    <property type="match status" value="1"/>
</dbReference>
<gene>
    <name evidence="12" type="primary">dnaG</name>
    <name evidence="18" type="ORF">CRI93_08625</name>
</gene>
<feature type="zinc finger region" description="CHC2-type" evidence="12 14">
    <location>
        <begin position="38"/>
        <end position="62"/>
    </location>
</feature>
<dbReference type="Pfam" id="PF10410">
    <property type="entry name" value="DnaB_bind"/>
    <property type="match status" value="1"/>
</dbReference>
<dbReference type="PROSITE" id="PS50880">
    <property type="entry name" value="TOPRIM"/>
    <property type="match status" value="1"/>
</dbReference>
<dbReference type="Pfam" id="PF01807">
    <property type="entry name" value="Zn_ribbon_DnaG"/>
    <property type="match status" value="1"/>
</dbReference>
<keyword evidence="1 12" id="KW-0240">DNA-directed RNA polymerase</keyword>
<evidence type="ECO:0000256" key="2">
    <source>
        <dbReference type="ARBA" id="ARBA00022515"/>
    </source>
</evidence>
<feature type="compositionally biased region" description="Pro residues" evidence="16">
    <location>
        <begin position="447"/>
        <end position="456"/>
    </location>
</feature>
<dbReference type="InterPro" id="IPR006295">
    <property type="entry name" value="DNA_primase_DnaG"/>
</dbReference>
<comment type="subunit">
    <text evidence="12">Monomer. Interacts with DnaB.</text>
</comment>
<dbReference type="PIRSF" id="PIRSF002811">
    <property type="entry name" value="DnaG"/>
    <property type="match status" value="1"/>
</dbReference>
<feature type="domain" description="Toprim" evidence="17">
    <location>
        <begin position="258"/>
        <end position="337"/>
    </location>
</feature>
<evidence type="ECO:0000256" key="6">
    <source>
        <dbReference type="ARBA" id="ARBA00022723"/>
    </source>
</evidence>
<keyword evidence="9" id="KW-0460">Magnesium</keyword>
<dbReference type="InterPro" id="IPR050219">
    <property type="entry name" value="DnaG_primase"/>
</dbReference>
<keyword evidence="6 12" id="KW-0479">Metal-binding</keyword>
<reference evidence="18 19" key="1">
    <citation type="submission" date="2017-10" db="EMBL/GenBank/DDBJ databases">
        <title>Draft genome of Longimonas halophila.</title>
        <authorList>
            <person name="Goh K.M."/>
            <person name="Shamsir M.S."/>
            <person name="Lim S.W."/>
        </authorList>
    </citation>
    <scope>NUCLEOTIDE SEQUENCE [LARGE SCALE GENOMIC DNA]</scope>
    <source>
        <strain evidence="18 19">KCTC 42399</strain>
    </source>
</reference>
<sequence length="650" mass="73261">MALPDDKVDEIRSTVDIVDVVSDYVRLKRSGQSYKGLCPFHDENTPSFHVNPEDNLYYCFGCQKGGDVFSFVQEMEGVGFVESARWLAERTGVSLPQSEAEEEAASHREAIYQALRIAGRFFYRQRTQSERGAPARRYLSERDFDADTLKTFGVGYAPDSWDALLTAAQEEHLKPEILHDAGLIIERNAGDGYYDRYRGRVIFPIFSHIGKVVGFAGRILDADADQPKYINSPETEVYHKSDVLYGLYQGKQAIRREKEVWVVEGYTDVMALHQAGIEHAVATCGTALTPSHVQMLDRYAQRVILLFDGDEAGGRAARSGLKTVLSEGLGAYAVTLPAGHDPDSYVKEHGADALHQHVANTRSDLPQFMVNQAREAGRMQTPEDRVEVQSEVVAAVAAIPDANLRREYVRQAADVLDVPPGDLLADLERQREAQQKKQRRRSQRSRPSPPPPPQDNAPPNASPRTPQPGENGSDERETDRSYRVLPEERLLLRLLLEKGGRMIQYVLSHMALDEFSEGPVRKLVQCLMQMYKDGSVQPDRILRGEEGPVLQQLAASVRVDEYSPSENWEHRRDIRVPRLNERPYEAAASAMTLLKLDRVDDALREARADIRRADRNGADDLTELQNRLMKLTNLRKHIHNRDYLNDPPTG</sequence>
<dbReference type="PANTHER" id="PTHR30313:SF2">
    <property type="entry name" value="DNA PRIMASE"/>
    <property type="match status" value="1"/>
</dbReference>
<comment type="similarity">
    <text evidence="12 13">Belongs to the DnaG primase family.</text>
</comment>
<evidence type="ECO:0000256" key="12">
    <source>
        <dbReference type="HAMAP-Rule" id="MF_00974"/>
    </source>
</evidence>
<keyword evidence="4 12" id="KW-0548">Nucleotidyltransferase</keyword>
<keyword evidence="15" id="KW-0175">Coiled coil</keyword>
<dbReference type="GO" id="GO:1990077">
    <property type="term" value="C:primosome complex"/>
    <property type="evidence" value="ECO:0007669"/>
    <property type="project" value="UniProtKB-KW"/>
</dbReference>
<comment type="cofactor">
    <cofactor evidence="12 13 14">
        <name>Zn(2+)</name>
        <dbReference type="ChEBI" id="CHEBI:29105"/>
    </cofactor>
    <text evidence="12 13 14">Binds 1 zinc ion per monomer.</text>
</comment>
<keyword evidence="7 12" id="KW-0863">Zinc-finger</keyword>
<dbReference type="RefSeq" id="WP_098062223.1">
    <property type="nucleotide sequence ID" value="NZ_PDEP01000007.1"/>
</dbReference>
<keyword evidence="19" id="KW-1185">Reference proteome</keyword>
<proteinExistence type="inferred from homology"/>
<keyword evidence="3 12" id="KW-0808">Transferase</keyword>
<feature type="region of interest" description="Disordered" evidence="16">
    <location>
        <begin position="430"/>
        <end position="482"/>
    </location>
</feature>
<dbReference type="InterPro" id="IPR019475">
    <property type="entry name" value="DNA_primase_DnaB-bd"/>
</dbReference>
<evidence type="ECO:0000256" key="15">
    <source>
        <dbReference type="SAM" id="Coils"/>
    </source>
</evidence>
<accession>A0A2H3NX48</accession>
<dbReference type="Pfam" id="PF08275">
    <property type="entry name" value="DNAG_N"/>
    <property type="match status" value="1"/>
</dbReference>
<evidence type="ECO:0000313" key="19">
    <source>
        <dbReference type="Proteomes" id="UP000221024"/>
    </source>
</evidence>
<evidence type="ECO:0000256" key="11">
    <source>
        <dbReference type="ARBA" id="ARBA00023163"/>
    </source>
</evidence>
<dbReference type="FunFam" id="3.40.1360.10:FF:000002">
    <property type="entry name" value="DNA primase"/>
    <property type="match status" value="1"/>
</dbReference>
<dbReference type="Pfam" id="PF13155">
    <property type="entry name" value="Toprim_2"/>
    <property type="match status" value="1"/>
</dbReference>
<name>A0A2H3NX48_9BACT</name>
<dbReference type="AlphaFoldDB" id="A0A2H3NX48"/>
<dbReference type="SUPFAM" id="SSF56731">
    <property type="entry name" value="DNA primase core"/>
    <property type="match status" value="1"/>
</dbReference>
<dbReference type="InterPro" id="IPR034151">
    <property type="entry name" value="TOPRIM_DnaG_bac"/>
</dbReference>
<evidence type="ECO:0000256" key="1">
    <source>
        <dbReference type="ARBA" id="ARBA00022478"/>
    </source>
</evidence>
<evidence type="ECO:0000256" key="7">
    <source>
        <dbReference type="ARBA" id="ARBA00022771"/>
    </source>
</evidence>
<feature type="compositionally biased region" description="Basic and acidic residues" evidence="16">
    <location>
        <begin position="473"/>
        <end position="482"/>
    </location>
</feature>